<feature type="binding site" evidence="5">
    <location>
        <position position="312"/>
    </location>
    <ligand>
        <name>S-methyl-5'-thioadenosine</name>
        <dbReference type="ChEBI" id="CHEBI:17509"/>
    </ligand>
</feature>
<sequence>MRDRALILSVLIVASCGLGYELISSALASYLLGDSILQFSSVIGCYLFAMGIGSWASRYVEDDDVLDRFIDLEMLIGLLGGASAAILFLVFAWLSTPFRTALYVMVFLIGLMVGMEIPLVMRIFNRRRAEFRELVSRVLTFDYLGALVVSLVFPLLLAPHLGLLRTSFLFGLANTGVALWTASAFRTELTQPRKQLARGVLVFGVLATGLAFSGRMTAWAEKGVYGDEIVHAESTPFQRLIVTRWQDDLRLYINGNLQFSSRDEHRYHEALVHPGLQALPGARRVLVLGGGDGLAVREILKTQSVEHVTLVDLDPAMTRMFSTSSELVALNHGSLKDKRVTVVNDDAGRWLESNRDMYDFIVVDFPDPSNFGIGRLYSVPMFRLMKRHLSANGYLVVQSTSPYFAPRSFWSIDATLREAGLHTWPYHADVPSFGDWGFILAGHRGDYAIPRKLTVPTRFLDAETMRELFVFPKDNPRLTMPANRLDEQTLVRYFDEDWRRVIR</sequence>
<dbReference type="PANTHER" id="PTHR43317">
    <property type="entry name" value="THERMOSPERMINE SYNTHASE ACAULIS5"/>
    <property type="match status" value="1"/>
</dbReference>
<feature type="transmembrane region" description="Helical" evidence="5">
    <location>
        <begin position="167"/>
        <end position="185"/>
    </location>
</feature>
<keyword evidence="5" id="KW-1133">Transmembrane helix</keyword>
<keyword evidence="5" id="KW-1003">Cell membrane</keyword>
<comment type="subcellular location">
    <subcellularLocation>
        <location evidence="5">Cell membrane</location>
        <topology evidence="5">Multi-pass membrane protein</topology>
    </subcellularLocation>
</comment>
<evidence type="ECO:0000256" key="4">
    <source>
        <dbReference type="ARBA" id="ARBA00023115"/>
    </source>
</evidence>
<feature type="binding site" evidence="5">
    <location>
        <begin position="346"/>
        <end position="347"/>
    </location>
    <ligand>
        <name>S-methyl-5'-thioadenosine</name>
        <dbReference type="ChEBI" id="CHEBI:17509"/>
    </ligand>
</feature>
<dbReference type="NCBIfam" id="NF002956">
    <property type="entry name" value="PRK03612.1"/>
    <property type="match status" value="1"/>
</dbReference>
<dbReference type="CDD" id="cd02440">
    <property type="entry name" value="AdoMet_MTases"/>
    <property type="match status" value="1"/>
</dbReference>
<dbReference type="GO" id="GO:0010487">
    <property type="term" value="F:thermospermine synthase activity"/>
    <property type="evidence" value="ECO:0007669"/>
    <property type="project" value="UniProtKB-ARBA"/>
</dbReference>
<dbReference type="InterPro" id="IPR036259">
    <property type="entry name" value="MFS_trans_sf"/>
</dbReference>
<dbReference type="Proteomes" id="UP000030518">
    <property type="component" value="Unassembled WGS sequence"/>
</dbReference>
<dbReference type="EMBL" id="JRKJ01000016">
    <property type="protein sequence ID" value="KGQ18763.1"/>
    <property type="molecule type" value="Genomic_DNA"/>
</dbReference>
<comment type="caution">
    <text evidence="5">Lacks conserved residue(s) required for the propagation of feature annotation.</text>
</comment>
<dbReference type="PROSITE" id="PS51006">
    <property type="entry name" value="PABS_2"/>
    <property type="match status" value="1"/>
</dbReference>
<keyword evidence="5" id="KW-0812">Transmembrane</keyword>
<evidence type="ECO:0000256" key="5">
    <source>
        <dbReference type="HAMAP-Rule" id="MF_00198"/>
    </source>
</evidence>
<feature type="binding site" evidence="5">
    <location>
        <position position="268"/>
    </location>
    <ligand>
        <name>spermidine</name>
        <dbReference type="ChEBI" id="CHEBI:57834"/>
    </ligand>
</feature>
<comment type="subunit">
    <text evidence="5">Homodimer or homotetramer.</text>
</comment>
<feature type="binding site" evidence="5">
    <location>
        <position position="292"/>
    </location>
    <ligand>
        <name>spermidine</name>
        <dbReference type="ChEBI" id="CHEBI:57834"/>
    </ligand>
</feature>
<reference evidence="8 9" key="1">
    <citation type="submission" date="2014-09" db="EMBL/GenBank/DDBJ databases">
        <title>Genome sequences of Lysobacter dokdonensis DS-58.</title>
        <authorList>
            <person name="Kim J.F."/>
            <person name="Kwak M.-J."/>
        </authorList>
    </citation>
    <scope>NUCLEOTIDE SEQUENCE [LARGE SCALE GENOMIC DNA]</scope>
    <source>
        <strain evidence="8 9">DS-58</strain>
    </source>
</reference>
<dbReference type="RefSeq" id="WP_036169253.1">
    <property type="nucleotide sequence ID" value="NZ_JRKJ01000016.1"/>
</dbReference>
<feature type="transmembrane region" description="Helical" evidence="5">
    <location>
        <begin position="72"/>
        <end position="94"/>
    </location>
</feature>
<dbReference type="GO" id="GO:0005886">
    <property type="term" value="C:plasma membrane"/>
    <property type="evidence" value="ECO:0007669"/>
    <property type="project" value="UniProtKB-SubCell"/>
</dbReference>
<dbReference type="STRING" id="1300345.LF41_296"/>
<evidence type="ECO:0000256" key="2">
    <source>
        <dbReference type="ARBA" id="ARBA00022679"/>
    </source>
</evidence>
<feature type="transmembrane region" description="Helical" evidence="5">
    <location>
        <begin position="38"/>
        <end position="60"/>
    </location>
</feature>
<feature type="binding site" evidence="5">
    <location>
        <position position="238"/>
    </location>
    <ligand>
        <name>S-methyl-5'-thioadenosine</name>
        <dbReference type="ChEBI" id="CHEBI:17509"/>
    </ligand>
</feature>
<feature type="active site" description="Proton acceptor" evidence="5 6">
    <location>
        <position position="364"/>
    </location>
</feature>
<dbReference type="GO" id="GO:0004766">
    <property type="term" value="F:spermidine synthase activity"/>
    <property type="evidence" value="ECO:0007669"/>
    <property type="project" value="UniProtKB-UniRule"/>
</dbReference>
<evidence type="ECO:0000256" key="6">
    <source>
        <dbReference type="PROSITE-ProRule" id="PRU00354"/>
    </source>
</evidence>
<feature type="transmembrane region" description="Helical" evidence="5">
    <location>
        <begin position="100"/>
        <end position="120"/>
    </location>
</feature>
<keyword evidence="3 5" id="KW-0745">Spermidine biosynthesis</keyword>
<organism evidence="8 9">
    <name type="scientific">Lysobacter dokdonensis DS-58</name>
    <dbReference type="NCBI Taxonomy" id="1300345"/>
    <lineage>
        <taxon>Bacteria</taxon>
        <taxon>Pseudomonadati</taxon>
        <taxon>Pseudomonadota</taxon>
        <taxon>Gammaproteobacteria</taxon>
        <taxon>Lysobacterales</taxon>
        <taxon>Lysobacteraceae</taxon>
        <taxon>Noviluteimonas</taxon>
    </lineage>
</organism>
<keyword evidence="9" id="KW-1185">Reference proteome</keyword>
<comment type="catalytic activity">
    <reaction evidence="5">
        <text>S-adenosyl 3-(methylsulfanyl)propylamine + putrescine = S-methyl-5'-thioadenosine + spermidine + H(+)</text>
        <dbReference type="Rhea" id="RHEA:12721"/>
        <dbReference type="ChEBI" id="CHEBI:15378"/>
        <dbReference type="ChEBI" id="CHEBI:17509"/>
        <dbReference type="ChEBI" id="CHEBI:57443"/>
        <dbReference type="ChEBI" id="CHEBI:57834"/>
        <dbReference type="ChEBI" id="CHEBI:326268"/>
        <dbReference type="EC" id="2.5.1.16"/>
    </reaction>
</comment>
<dbReference type="SUPFAM" id="SSF103473">
    <property type="entry name" value="MFS general substrate transporter"/>
    <property type="match status" value="1"/>
</dbReference>
<dbReference type="GO" id="GO:0008295">
    <property type="term" value="P:spermidine biosynthetic process"/>
    <property type="evidence" value="ECO:0007669"/>
    <property type="project" value="UniProtKB-UniRule"/>
</dbReference>
<feature type="domain" description="PABS" evidence="7">
    <location>
        <begin position="204"/>
        <end position="443"/>
    </location>
</feature>
<evidence type="ECO:0000313" key="9">
    <source>
        <dbReference type="Proteomes" id="UP000030518"/>
    </source>
</evidence>
<dbReference type="Gene3D" id="3.40.50.150">
    <property type="entry name" value="Vaccinia Virus protein VP39"/>
    <property type="match status" value="1"/>
</dbReference>
<dbReference type="PATRIC" id="fig|1300345.3.peg.1972"/>
<name>A0A0A2WG45_9GAMM</name>
<keyword evidence="4 5" id="KW-0620">Polyamine biosynthesis</keyword>
<dbReference type="PROSITE" id="PS51257">
    <property type="entry name" value="PROKAR_LIPOPROTEIN"/>
    <property type="match status" value="1"/>
</dbReference>
<keyword evidence="2 5" id="KW-0808">Transferase</keyword>
<dbReference type="InterPro" id="IPR030374">
    <property type="entry name" value="PABS"/>
</dbReference>
<keyword evidence="5" id="KW-0472">Membrane</keyword>
<dbReference type="PROSITE" id="PS01330">
    <property type="entry name" value="PABS_1"/>
    <property type="match status" value="1"/>
</dbReference>
<comment type="function">
    <text evidence="5">Catalyzes the irreversible transfer of a propylamine group from the amino donor S-adenosylmethioninamine (decarboxy-AdoMet) to putrescine (1,4-diaminobutane) to yield spermidine.</text>
</comment>
<dbReference type="OrthoDB" id="9793120at2"/>
<dbReference type="HAMAP" id="MF_00198">
    <property type="entry name" value="Spermidine_synth"/>
    <property type="match status" value="1"/>
</dbReference>
<feature type="transmembrane region" description="Helical" evidence="5">
    <location>
        <begin position="197"/>
        <end position="214"/>
    </location>
</feature>
<comment type="caution">
    <text evidence="8">The sequence shown here is derived from an EMBL/GenBank/DDBJ whole genome shotgun (WGS) entry which is preliminary data.</text>
</comment>
<evidence type="ECO:0000256" key="1">
    <source>
        <dbReference type="ARBA" id="ARBA00007867"/>
    </source>
</evidence>
<gene>
    <name evidence="5" type="primary">speE</name>
    <name evidence="8" type="ORF">LF41_296</name>
</gene>
<evidence type="ECO:0000256" key="3">
    <source>
        <dbReference type="ARBA" id="ARBA00023066"/>
    </source>
</evidence>
<comment type="similarity">
    <text evidence="1 5">Belongs to the spermidine/spermine synthase family.</text>
</comment>
<dbReference type="SUPFAM" id="SSF53335">
    <property type="entry name" value="S-adenosyl-L-methionine-dependent methyltransferases"/>
    <property type="match status" value="1"/>
</dbReference>
<dbReference type="UniPathway" id="UPA00248">
    <property type="reaction ID" value="UER00314"/>
</dbReference>
<evidence type="ECO:0000259" key="7">
    <source>
        <dbReference type="PROSITE" id="PS51006"/>
    </source>
</evidence>
<feature type="transmembrane region" description="Helical" evidence="5">
    <location>
        <begin position="141"/>
        <end position="161"/>
    </location>
</feature>
<evidence type="ECO:0000313" key="8">
    <source>
        <dbReference type="EMBL" id="KGQ18763.1"/>
    </source>
</evidence>
<dbReference type="InterPro" id="IPR001045">
    <property type="entry name" value="Spermi_synthase"/>
</dbReference>
<dbReference type="AlphaFoldDB" id="A0A0A2WG45"/>
<dbReference type="InterPro" id="IPR030373">
    <property type="entry name" value="PABS_CS"/>
</dbReference>
<protein>
    <recommendedName>
        <fullName evidence="5">Polyamine aminopropyltransferase</fullName>
    </recommendedName>
    <alternativeName>
        <fullName evidence="5">Putrescine aminopropyltransferase</fullName>
        <shortName evidence="5">PAPT</shortName>
    </alternativeName>
    <alternativeName>
        <fullName evidence="5">Spermidine synthase</fullName>
        <shortName evidence="5">SPDS</shortName>
        <shortName evidence="5">SPDSY</shortName>
        <ecNumber evidence="5">2.5.1.16</ecNumber>
    </alternativeName>
</protein>
<dbReference type="Pfam" id="PF01564">
    <property type="entry name" value="Spermine_synth"/>
    <property type="match status" value="1"/>
</dbReference>
<dbReference type="EC" id="2.5.1.16" evidence="5"/>
<dbReference type="eggNOG" id="COG4262">
    <property type="taxonomic scope" value="Bacteria"/>
</dbReference>
<dbReference type="PANTHER" id="PTHR43317:SF1">
    <property type="entry name" value="THERMOSPERMINE SYNTHASE ACAULIS5"/>
    <property type="match status" value="1"/>
</dbReference>
<accession>A0A0A2WG45</accession>
<dbReference type="InterPro" id="IPR029063">
    <property type="entry name" value="SAM-dependent_MTases_sf"/>
</dbReference>
<comment type="pathway">
    <text evidence="5">Amine and polyamine biosynthesis; spermidine biosynthesis; spermidine from putrescine: step 1/1.</text>
</comment>
<proteinExistence type="inferred from homology"/>